<comment type="caution">
    <text evidence="1">The sequence shown here is derived from an EMBL/GenBank/DDBJ whole genome shotgun (WGS) entry which is preliminary data.</text>
</comment>
<dbReference type="Proteomes" id="UP001624684">
    <property type="component" value="Unassembled WGS sequence"/>
</dbReference>
<dbReference type="EMBL" id="JBJJXE010000005">
    <property type="protein sequence ID" value="MFL1732302.1"/>
    <property type="molecule type" value="Genomic_DNA"/>
</dbReference>
<organism evidence="1 2">
    <name type="scientific">Moraxella oculi</name>
    <dbReference type="NCBI Taxonomy" id="2940516"/>
    <lineage>
        <taxon>Bacteria</taxon>
        <taxon>Pseudomonadati</taxon>
        <taxon>Pseudomonadota</taxon>
        <taxon>Gammaproteobacteria</taxon>
        <taxon>Moraxellales</taxon>
        <taxon>Moraxellaceae</taxon>
        <taxon>Moraxella</taxon>
    </lineage>
</organism>
<name>A0ABW8U777_9GAMM</name>
<reference evidence="1 2" key="1">
    <citation type="submission" date="2024-11" db="EMBL/GenBank/DDBJ databases">
        <title>First Report of Moraxella oculi in Brazil in an Infectious Bovine Keratoconjunctivitis Outbreak.</title>
        <authorList>
            <person name="Carvalho C.V."/>
            <person name="Domingues R."/>
            <person name="Coutinho C."/>
            <person name="Honorio N.T.B.S."/>
            <person name="Faza D.R.L.R."/>
            <person name="Carvalho W.A."/>
            <person name="Machado A.B.F."/>
            <person name="Martins M.F."/>
            <person name="Gaspar E.B."/>
        </authorList>
    </citation>
    <scope>NUCLEOTIDE SEQUENCE [LARGE SCALE GENOMIC DNA]</scope>
    <source>
        <strain evidence="1 2">2117LE</strain>
    </source>
</reference>
<proteinExistence type="predicted"/>
<evidence type="ECO:0000313" key="2">
    <source>
        <dbReference type="Proteomes" id="UP001624684"/>
    </source>
</evidence>
<sequence length="104" mass="12361">MLFLIGRIASAVIEKRLEEERRAREEEKRRRFFTCDECGKEEALVKGEVEEIDRYPTYKELRETTSSGKTKTRQVKIFKVTEKTHYRCKFCDAGFTTTNTRELN</sequence>
<accession>A0ABW8U777</accession>
<evidence type="ECO:0000313" key="1">
    <source>
        <dbReference type="EMBL" id="MFL1732302.1"/>
    </source>
</evidence>
<protein>
    <submittedName>
        <fullName evidence="1">Uncharacterized protein</fullName>
    </submittedName>
</protein>
<gene>
    <name evidence="1" type="ORF">ACJHVH_04740</name>
</gene>
<keyword evidence="2" id="KW-1185">Reference proteome</keyword>
<dbReference type="RefSeq" id="WP_407068959.1">
    <property type="nucleotide sequence ID" value="NZ_JBJJXE010000005.1"/>
</dbReference>